<evidence type="ECO:0000256" key="5">
    <source>
        <dbReference type="ARBA" id="ARBA00022989"/>
    </source>
</evidence>
<proteinExistence type="predicted"/>
<evidence type="ECO:0000256" key="11">
    <source>
        <dbReference type="SAM" id="Coils"/>
    </source>
</evidence>
<keyword evidence="8" id="KW-0804">Transcription</keyword>
<dbReference type="Pfam" id="PF13490">
    <property type="entry name" value="zf-HC2"/>
    <property type="match status" value="1"/>
</dbReference>
<dbReference type="InterPro" id="IPR018764">
    <property type="entry name" value="RskA_C"/>
</dbReference>
<keyword evidence="16" id="KW-1185">Reference proteome</keyword>
<dbReference type="Gene3D" id="1.10.10.1320">
    <property type="entry name" value="Anti-sigma factor, zinc-finger domain"/>
    <property type="match status" value="1"/>
</dbReference>
<keyword evidence="3" id="KW-1003">Cell membrane</keyword>
<evidence type="ECO:0000256" key="7">
    <source>
        <dbReference type="ARBA" id="ARBA00023136"/>
    </source>
</evidence>
<feature type="region of interest" description="Disordered" evidence="12">
    <location>
        <begin position="76"/>
        <end position="113"/>
    </location>
</feature>
<dbReference type="GO" id="GO:0005886">
    <property type="term" value="C:plasma membrane"/>
    <property type="evidence" value="ECO:0007669"/>
    <property type="project" value="UniProtKB-SubCell"/>
</dbReference>
<keyword evidence="5" id="KW-1133">Transmembrane helix</keyword>
<evidence type="ECO:0000256" key="9">
    <source>
        <dbReference type="ARBA" id="ARBA00029829"/>
    </source>
</evidence>
<gene>
    <name evidence="15" type="ORF">DDW44_25035</name>
</gene>
<keyword evidence="6" id="KW-0805">Transcription regulation</keyword>
<feature type="coiled-coil region" evidence="11">
    <location>
        <begin position="140"/>
        <end position="167"/>
    </location>
</feature>
<keyword evidence="4" id="KW-0812">Transmembrane</keyword>
<evidence type="ECO:0000256" key="8">
    <source>
        <dbReference type="ARBA" id="ARBA00023163"/>
    </source>
</evidence>
<dbReference type="KEGG" id="stir:DDW44_25035"/>
<evidence type="ECO:0000256" key="2">
    <source>
        <dbReference type="ARBA" id="ARBA00004236"/>
    </source>
</evidence>
<dbReference type="PANTHER" id="PTHR37461:SF1">
    <property type="entry name" value="ANTI-SIGMA-K FACTOR RSKA"/>
    <property type="match status" value="1"/>
</dbReference>
<dbReference type="GO" id="GO:0016989">
    <property type="term" value="F:sigma factor antagonist activity"/>
    <property type="evidence" value="ECO:0007669"/>
    <property type="project" value="TreeGrafter"/>
</dbReference>
<dbReference type="InterPro" id="IPR051474">
    <property type="entry name" value="Anti-sigma-K/W_factor"/>
</dbReference>
<evidence type="ECO:0000313" key="16">
    <source>
        <dbReference type="Proteomes" id="UP000244900"/>
    </source>
</evidence>
<dbReference type="RefSeq" id="WP_108907822.1">
    <property type="nucleotide sequence ID" value="NZ_CP029188.1"/>
</dbReference>
<dbReference type="EMBL" id="CP029188">
    <property type="protein sequence ID" value="AWI31678.1"/>
    <property type="molecule type" value="Genomic_DNA"/>
</dbReference>
<dbReference type="Pfam" id="PF10099">
    <property type="entry name" value="RskA_C"/>
    <property type="match status" value="1"/>
</dbReference>
<dbReference type="PANTHER" id="PTHR37461">
    <property type="entry name" value="ANTI-SIGMA-K FACTOR RSKA"/>
    <property type="match status" value="1"/>
</dbReference>
<evidence type="ECO:0000313" key="15">
    <source>
        <dbReference type="EMBL" id="AWI31678.1"/>
    </source>
</evidence>
<keyword evidence="7" id="KW-0472">Membrane</keyword>
<dbReference type="GO" id="GO:0006417">
    <property type="term" value="P:regulation of translation"/>
    <property type="evidence" value="ECO:0007669"/>
    <property type="project" value="TreeGrafter"/>
</dbReference>
<feature type="region of interest" description="Disordered" evidence="12">
    <location>
        <begin position="256"/>
        <end position="275"/>
    </location>
</feature>
<sequence>MNGIPNDSGDELHSACGAYVLHALPEDERRAFEDHLAACAACAHEVAALTESAARLAQPVAAEPPEHLRRRVQERIAVTPQAPYAPRAPRERPGTEAAPHVRPAAAGPVPSGVRRSPVPRVLRVALAACAALAVAFGGVAVSQYRAAEEARSQLQSAEERYAGVADVLAAPDVELHTQRLPDGGTGTIAVSRSQDAAVFCATGVRPLPVGKTYALWFSEDGSYRPAGLVSGGEAQDMQMLNGPVSGATAVGITIEPAGGSSRPTGPPMGLIDIPA</sequence>
<feature type="domain" description="Anti-sigma K factor RskA C-terminal" evidence="13">
    <location>
        <begin position="126"/>
        <end position="266"/>
    </location>
</feature>
<evidence type="ECO:0000256" key="6">
    <source>
        <dbReference type="ARBA" id="ARBA00023015"/>
    </source>
</evidence>
<name>A0A2S1SZ48_9ACTN</name>
<reference evidence="15 16" key="1">
    <citation type="submission" date="2018-05" db="EMBL/GenBank/DDBJ databases">
        <title>Complete genome sequence of sponge-derived Streptomyces sp. HNM0039.</title>
        <authorList>
            <person name="Huang X."/>
            <person name="Zhou S."/>
        </authorList>
    </citation>
    <scope>NUCLEOTIDE SEQUENCE [LARGE SCALE GENOMIC DNA]</scope>
    <source>
        <strain evidence="15 16">HNM0039</strain>
    </source>
</reference>
<evidence type="ECO:0000256" key="10">
    <source>
        <dbReference type="ARBA" id="ARBA00030803"/>
    </source>
</evidence>
<protein>
    <recommendedName>
        <fullName evidence="10">Regulator of SigK</fullName>
    </recommendedName>
    <alternativeName>
        <fullName evidence="9">Sigma-K anti-sigma factor RskA</fullName>
    </alternativeName>
</protein>
<organism evidence="15 16">
    <name type="scientific">Streptomyces tirandamycinicus</name>
    <dbReference type="NCBI Taxonomy" id="2174846"/>
    <lineage>
        <taxon>Bacteria</taxon>
        <taxon>Bacillati</taxon>
        <taxon>Actinomycetota</taxon>
        <taxon>Actinomycetes</taxon>
        <taxon>Kitasatosporales</taxon>
        <taxon>Streptomycetaceae</taxon>
        <taxon>Streptomyces</taxon>
    </lineage>
</organism>
<evidence type="ECO:0000259" key="14">
    <source>
        <dbReference type="Pfam" id="PF13490"/>
    </source>
</evidence>
<evidence type="ECO:0000259" key="13">
    <source>
        <dbReference type="Pfam" id="PF10099"/>
    </source>
</evidence>
<evidence type="ECO:0000256" key="4">
    <source>
        <dbReference type="ARBA" id="ARBA00022692"/>
    </source>
</evidence>
<dbReference type="OrthoDB" id="153510at2"/>
<dbReference type="Proteomes" id="UP000244900">
    <property type="component" value="Chromosome"/>
</dbReference>
<dbReference type="AlphaFoldDB" id="A0A2S1SZ48"/>
<dbReference type="InterPro" id="IPR041916">
    <property type="entry name" value="Anti_sigma_zinc_sf"/>
</dbReference>
<evidence type="ECO:0000256" key="3">
    <source>
        <dbReference type="ARBA" id="ARBA00022475"/>
    </source>
</evidence>
<evidence type="ECO:0000256" key="1">
    <source>
        <dbReference type="ARBA" id="ARBA00004167"/>
    </source>
</evidence>
<feature type="domain" description="Putative zinc-finger" evidence="14">
    <location>
        <begin position="13"/>
        <end position="43"/>
    </location>
</feature>
<keyword evidence="11" id="KW-0175">Coiled coil</keyword>
<dbReference type="InterPro" id="IPR027383">
    <property type="entry name" value="Znf_put"/>
</dbReference>
<comment type="subcellular location">
    <subcellularLocation>
        <location evidence="2">Cell membrane</location>
    </subcellularLocation>
    <subcellularLocation>
        <location evidence="1">Membrane</location>
        <topology evidence="1">Single-pass membrane protein</topology>
    </subcellularLocation>
</comment>
<accession>A0A2S1SZ48</accession>
<evidence type="ECO:0000256" key="12">
    <source>
        <dbReference type="SAM" id="MobiDB-lite"/>
    </source>
</evidence>